<evidence type="ECO:0000256" key="4">
    <source>
        <dbReference type="RuleBase" id="RU000559"/>
    </source>
</evidence>
<dbReference type="SUPFAM" id="SSF50104">
    <property type="entry name" value="Translation proteins SH3-like domain"/>
    <property type="match status" value="1"/>
</dbReference>
<comment type="caution">
    <text evidence="5">The sequence shown here is derived from an EMBL/GenBank/DDBJ whole genome shotgun (WGS) entry which is preliminary data.</text>
</comment>
<dbReference type="Gene3D" id="2.30.30.790">
    <property type="match status" value="1"/>
</dbReference>
<accession>A0A0G0NHG7</accession>
<reference evidence="5 6" key="1">
    <citation type="journal article" date="2015" name="Nature">
        <title>rRNA introns, odd ribosomes, and small enigmatic genomes across a large radiation of phyla.</title>
        <authorList>
            <person name="Brown C.T."/>
            <person name="Hug L.A."/>
            <person name="Thomas B.C."/>
            <person name="Sharon I."/>
            <person name="Castelle C.J."/>
            <person name="Singh A."/>
            <person name="Wilkins M.J."/>
            <person name="Williams K.H."/>
            <person name="Banfield J.F."/>
        </authorList>
    </citation>
    <scope>NUCLEOTIDE SEQUENCE [LARGE SCALE GENOMIC DNA]</scope>
</reference>
<dbReference type="InterPro" id="IPR001857">
    <property type="entry name" value="Ribosomal_bL19"/>
</dbReference>
<dbReference type="AlphaFoldDB" id="A0A0G0NHG7"/>
<sequence length="107" mass="12113">MDKELMAQIKPGASVRVWERIKDGEKERISKFQGIIIATKHGKEIGSTFTVRSIISEIGVEKVYPFNTPLISKVEILTAPKKVRRAKLYFVRSLSKKKTREKIGIAA</sequence>
<dbReference type="GO" id="GO:0003735">
    <property type="term" value="F:structural constituent of ribosome"/>
    <property type="evidence" value="ECO:0007669"/>
    <property type="project" value="InterPro"/>
</dbReference>
<evidence type="ECO:0000256" key="3">
    <source>
        <dbReference type="ARBA" id="ARBA00023274"/>
    </source>
</evidence>
<dbReference type="GO" id="GO:0022625">
    <property type="term" value="C:cytosolic large ribosomal subunit"/>
    <property type="evidence" value="ECO:0007669"/>
    <property type="project" value="TreeGrafter"/>
</dbReference>
<dbReference type="InterPro" id="IPR038657">
    <property type="entry name" value="Ribosomal_bL19_sf"/>
</dbReference>
<gene>
    <name evidence="5" type="ORF">UT41_C0002G0020</name>
</gene>
<dbReference type="PANTHER" id="PTHR15680">
    <property type="entry name" value="RIBOSOMAL PROTEIN L19"/>
    <property type="match status" value="1"/>
</dbReference>
<dbReference type="GO" id="GO:0006412">
    <property type="term" value="P:translation"/>
    <property type="evidence" value="ECO:0007669"/>
    <property type="project" value="InterPro"/>
</dbReference>
<evidence type="ECO:0000313" key="5">
    <source>
        <dbReference type="EMBL" id="KKR12246.1"/>
    </source>
</evidence>
<keyword evidence="2 5" id="KW-0689">Ribosomal protein</keyword>
<protein>
    <recommendedName>
        <fullName evidence="4">50S ribosomal protein L19</fullName>
    </recommendedName>
</protein>
<name>A0A0G0NHG7_9BACT</name>
<comment type="similarity">
    <text evidence="1 4">Belongs to the bacterial ribosomal protein bL19 family.</text>
</comment>
<dbReference type="EMBL" id="LBWR01000002">
    <property type="protein sequence ID" value="KKR12246.1"/>
    <property type="molecule type" value="Genomic_DNA"/>
</dbReference>
<proteinExistence type="inferred from homology"/>
<dbReference type="PANTHER" id="PTHR15680:SF9">
    <property type="entry name" value="LARGE RIBOSOMAL SUBUNIT PROTEIN BL19M"/>
    <property type="match status" value="1"/>
</dbReference>
<evidence type="ECO:0000313" key="6">
    <source>
        <dbReference type="Proteomes" id="UP000034665"/>
    </source>
</evidence>
<evidence type="ECO:0000256" key="2">
    <source>
        <dbReference type="ARBA" id="ARBA00022980"/>
    </source>
</evidence>
<dbReference type="Proteomes" id="UP000034665">
    <property type="component" value="Unassembled WGS sequence"/>
</dbReference>
<dbReference type="STRING" id="1619013.UT41_C0002G0020"/>
<keyword evidence="3 4" id="KW-0687">Ribonucleoprotein</keyword>
<dbReference type="Pfam" id="PF01245">
    <property type="entry name" value="Ribosomal_L19"/>
    <property type="match status" value="1"/>
</dbReference>
<organism evidence="5 6">
    <name type="scientific">Candidatus Wolfebacteria bacterium GW2011_GWC2_39_22</name>
    <dbReference type="NCBI Taxonomy" id="1619013"/>
    <lineage>
        <taxon>Bacteria</taxon>
        <taxon>Candidatus Wolfeibacteriota</taxon>
    </lineage>
</organism>
<dbReference type="PRINTS" id="PR00061">
    <property type="entry name" value="RIBOSOMALL19"/>
</dbReference>
<comment type="function">
    <text evidence="4">This protein is located at the 30S-50S ribosomal subunit interface and may play a role in the structure and function of the aminoacyl-tRNA binding site.</text>
</comment>
<dbReference type="InterPro" id="IPR008991">
    <property type="entry name" value="Translation_prot_SH3-like_sf"/>
</dbReference>
<evidence type="ECO:0000256" key="1">
    <source>
        <dbReference type="ARBA" id="ARBA00005781"/>
    </source>
</evidence>